<protein>
    <submittedName>
        <fullName evidence="2">Uncharacterized protein</fullName>
    </submittedName>
</protein>
<gene>
    <name evidence="2" type="ORF">XENOCAPTIV_026218</name>
</gene>
<evidence type="ECO:0000313" key="3">
    <source>
        <dbReference type="Proteomes" id="UP001434883"/>
    </source>
</evidence>
<dbReference type="EMBL" id="JAHRIN010051060">
    <property type="protein sequence ID" value="MEQ2209186.1"/>
    <property type="molecule type" value="Genomic_DNA"/>
</dbReference>
<accession>A0ABV0RML7</accession>
<reference evidence="2 3" key="1">
    <citation type="submission" date="2021-06" db="EMBL/GenBank/DDBJ databases">
        <authorList>
            <person name="Palmer J.M."/>
        </authorList>
    </citation>
    <scope>NUCLEOTIDE SEQUENCE [LARGE SCALE GENOMIC DNA]</scope>
    <source>
        <strain evidence="2 3">XC_2019</strain>
        <tissue evidence="2">Muscle</tissue>
    </source>
</reference>
<name>A0ABV0RML7_9TELE</name>
<organism evidence="2 3">
    <name type="scientific">Xenoophorus captivus</name>
    <dbReference type="NCBI Taxonomy" id="1517983"/>
    <lineage>
        <taxon>Eukaryota</taxon>
        <taxon>Metazoa</taxon>
        <taxon>Chordata</taxon>
        <taxon>Craniata</taxon>
        <taxon>Vertebrata</taxon>
        <taxon>Euteleostomi</taxon>
        <taxon>Actinopterygii</taxon>
        <taxon>Neopterygii</taxon>
        <taxon>Teleostei</taxon>
        <taxon>Neoteleostei</taxon>
        <taxon>Acanthomorphata</taxon>
        <taxon>Ovalentaria</taxon>
        <taxon>Atherinomorphae</taxon>
        <taxon>Cyprinodontiformes</taxon>
        <taxon>Goodeidae</taxon>
        <taxon>Xenoophorus</taxon>
    </lineage>
</organism>
<evidence type="ECO:0000313" key="2">
    <source>
        <dbReference type="EMBL" id="MEQ2209186.1"/>
    </source>
</evidence>
<comment type="caution">
    <text evidence="2">The sequence shown here is derived from an EMBL/GenBank/DDBJ whole genome shotgun (WGS) entry which is preliminary data.</text>
</comment>
<proteinExistence type="predicted"/>
<feature type="compositionally biased region" description="Basic and acidic residues" evidence="1">
    <location>
        <begin position="1"/>
        <end position="24"/>
    </location>
</feature>
<feature type="region of interest" description="Disordered" evidence="1">
    <location>
        <begin position="1"/>
        <end position="55"/>
    </location>
</feature>
<dbReference type="Proteomes" id="UP001434883">
    <property type="component" value="Unassembled WGS sequence"/>
</dbReference>
<evidence type="ECO:0000256" key="1">
    <source>
        <dbReference type="SAM" id="MobiDB-lite"/>
    </source>
</evidence>
<keyword evidence="3" id="KW-1185">Reference proteome</keyword>
<feature type="non-terminal residue" evidence="2">
    <location>
        <position position="1"/>
    </location>
</feature>
<sequence>EFVESSRRLERAGGRGRSRVKEATSEGAEMKPMVSECSAGGGVARRESSSGVGAGPQWAEGGELQGRAQLDQNQLLGLVKETFQMAVAMKMTHVGYWIRNLIGCRISDVSLAASSVRWNIFILLESVSRKSREKEGEWAELPAAETAEFRWSAITPERVFLLLFIPSE</sequence>